<dbReference type="EMBL" id="JAAGMA010000525">
    <property type="protein sequence ID" value="NEB11024.1"/>
    <property type="molecule type" value="Genomic_DNA"/>
</dbReference>
<evidence type="ECO:0000256" key="1">
    <source>
        <dbReference type="SAM" id="Phobius"/>
    </source>
</evidence>
<sequence>MVVLVPVLMYSAVLCLVGVGLLVLPLELRLLRRLADGERDRLGRWATTSTASAGPHGRRRLMTMLSDPATGRDLRWAPAAFRARNRLVPNPQALRP</sequence>
<keyword evidence="1" id="KW-0472">Membrane</keyword>
<dbReference type="Pfam" id="PF13796">
    <property type="entry name" value="Sensor"/>
    <property type="match status" value="1"/>
</dbReference>
<dbReference type="InterPro" id="IPR025828">
    <property type="entry name" value="Put_sensor_dom"/>
</dbReference>
<dbReference type="Proteomes" id="UP000470446">
    <property type="component" value="Unassembled WGS sequence"/>
</dbReference>
<dbReference type="AlphaFoldDB" id="A0A7K3PM31"/>
<keyword evidence="1" id="KW-1133">Transmembrane helix</keyword>
<evidence type="ECO:0000259" key="2">
    <source>
        <dbReference type="Pfam" id="PF13796"/>
    </source>
</evidence>
<reference evidence="4 5" key="1">
    <citation type="submission" date="2020-01" db="EMBL/GenBank/DDBJ databases">
        <title>Insect and environment-associated Actinomycetes.</title>
        <authorList>
            <person name="Currrie C."/>
            <person name="Chevrette M."/>
            <person name="Carlson C."/>
            <person name="Stubbendieck R."/>
            <person name="Wendt-Pienkowski E."/>
        </authorList>
    </citation>
    <scope>NUCLEOTIDE SEQUENCE [LARGE SCALE GENOMIC DNA]</scope>
    <source>
        <strain evidence="4 5">SID14163</strain>
    </source>
</reference>
<dbReference type="EMBL" id="JAAGMA010000421">
    <property type="protein sequence ID" value="NEB10296.1"/>
    <property type="molecule type" value="Genomic_DNA"/>
</dbReference>
<feature type="domain" description="Putative sensor" evidence="2">
    <location>
        <begin position="1"/>
        <end position="80"/>
    </location>
</feature>
<comment type="caution">
    <text evidence="4">The sequence shown here is derived from an EMBL/GenBank/DDBJ whole genome shotgun (WGS) entry which is preliminary data.</text>
</comment>
<accession>A0A7K3PM31</accession>
<feature type="transmembrane region" description="Helical" evidence="1">
    <location>
        <begin position="6"/>
        <end position="24"/>
    </location>
</feature>
<protein>
    <recommendedName>
        <fullName evidence="2">Putative sensor domain-containing protein</fullName>
    </recommendedName>
</protein>
<name>A0A7K3PM31_9ACTN</name>
<evidence type="ECO:0000313" key="3">
    <source>
        <dbReference type="EMBL" id="NEB10296.1"/>
    </source>
</evidence>
<evidence type="ECO:0000313" key="4">
    <source>
        <dbReference type="EMBL" id="NEB11024.1"/>
    </source>
</evidence>
<organism evidence="4 5">
    <name type="scientific">Streptomyces coelicoflavus</name>
    <dbReference type="NCBI Taxonomy" id="285562"/>
    <lineage>
        <taxon>Bacteria</taxon>
        <taxon>Bacillati</taxon>
        <taxon>Actinomycetota</taxon>
        <taxon>Actinomycetes</taxon>
        <taxon>Kitasatosporales</taxon>
        <taxon>Streptomycetaceae</taxon>
        <taxon>Streptomyces</taxon>
    </lineage>
</organism>
<proteinExistence type="predicted"/>
<gene>
    <name evidence="3" type="ORF">G3I32_15760</name>
    <name evidence="4" type="ORF">G3I32_19630</name>
</gene>
<evidence type="ECO:0000313" key="5">
    <source>
        <dbReference type="Proteomes" id="UP000470446"/>
    </source>
</evidence>
<keyword evidence="1" id="KW-0812">Transmembrane</keyword>